<keyword evidence="2" id="KW-0175">Coiled coil</keyword>
<dbReference type="Gene3D" id="2.40.30.170">
    <property type="match status" value="1"/>
</dbReference>
<dbReference type="PANTHER" id="PTHR30469:SF15">
    <property type="entry name" value="HLYD FAMILY OF SECRETION PROTEINS"/>
    <property type="match status" value="1"/>
</dbReference>
<dbReference type="InterPro" id="IPR006143">
    <property type="entry name" value="RND_pump_MFP"/>
</dbReference>
<dbReference type="KEGG" id="eli:ELI_13485"/>
<accession>Q2N6A2</accession>
<feature type="domain" description="YknX-like C-terminal permuted SH3-like" evidence="7">
    <location>
        <begin position="327"/>
        <end position="391"/>
    </location>
</feature>
<dbReference type="NCBIfam" id="TIGR01730">
    <property type="entry name" value="RND_mfp"/>
    <property type="match status" value="1"/>
</dbReference>
<feature type="domain" description="CusB-like beta-barrel" evidence="5">
    <location>
        <begin position="248"/>
        <end position="319"/>
    </location>
</feature>
<protein>
    <submittedName>
        <fullName evidence="8">HlyD family secretion protein</fullName>
    </submittedName>
</protein>
<dbReference type="Proteomes" id="UP000008808">
    <property type="component" value="Chromosome"/>
</dbReference>
<dbReference type="Gene3D" id="1.10.287.470">
    <property type="entry name" value="Helix hairpin bin"/>
    <property type="match status" value="1"/>
</dbReference>
<dbReference type="GO" id="GO:1990281">
    <property type="term" value="C:efflux pump complex"/>
    <property type="evidence" value="ECO:0007669"/>
    <property type="project" value="TreeGrafter"/>
</dbReference>
<dbReference type="InterPro" id="IPR058647">
    <property type="entry name" value="BSH_CzcB-like"/>
</dbReference>
<keyword evidence="4" id="KW-0472">Membrane</keyword>
<feature type="coiled-coil region" evidence="2">
    <location>
        <begin position="135"/>
        <end position="212"/>
    </location>
</feature>
<dbReference type="RefSeq" id="WP_011415611.1">
    <property type="nucleotide sequence ID" value="NC_007722.1"/>
</dbReference>
<evidence type="ECO:0000256" key="4">
    <source>
        <dbReference type="SAM" id="Phobius"/>
    </source>
</evidence>
<dbReference type="Pfam" id="PF25973">
    <property type="entry name" value="BSH_CzcB"/>
    <property type="match status" value="1"/>
</dbReference>
<dbReference type="GO" id="GO:0015562">
    <property type="term" value="F:efflux transmembrane transporter activity"/>
    <property type="evidence" value="ECO:0007669"/>
    <property type="project" value="TreeGrafter"/>
</dbReference>
<dbReference type="Gene3D" id="2.40.420.20">
    <property type="match status" value="1"/>
</dbReference>
<dbReference type="PANTHER" id="PTHR30469">
    <property type="entry name" value="MULTIDRUG RESISTANCE PROTEIN MDTA"/>
    <property type="match status" value="1"/>
</dbReference>
<sequence length="404" mass="42488">MNYQPNEIRSDTPVEVRGESLSTTGYGEQRGLPWRLIVLGILIVGALVAAWYFFGQGSGTAVPAADRDDQAPRITVVTPGRTTIEGTISATGSLAARREMPVGVVGEGGRVVSVPVEQGQWVRAGQVLASIDQSVQSQQARAQAAQIEVARADAELAQSNLDRALQLVERGFISKADVDRLTATRDAARARVQVAQAQLNELRARNARLNIVAPAAGLLLERNVEPGATVSAGSPPLFRIARGGEMELRAQVGESDLARLSVGVQASVVPSGTDKSFVGQIWQLAPTIDAQNRQGTARIALPYAPELRPGGFATATIQSGTVVAPMLPESAILSDDDGAFVYIVDAENKARRRGVTTGIVTRDGIAVIDGLDGSEKVVLRAGGFLTEGETIAPQQADAETRTGG</sequence>
<dbReference type="HOGENOM" id="CLU_018816_1_3_5"/>
<dbReference type="InterPro" id="IPR058792">
    <property type="entry name" value="Beta-barrel_RND_2"/>
</dbReference>
<gene>
    <name evidence="8" type="ordered locus">ELI_13485</name>
</gene>
<evidence type="ECO:0000313" key="8">
    <source>
        <dbReference type="EMBL" id="ABC64789.1"/>
    </source>
</evidence>
<dbReference type="SUPFAM" id="SSF111369">
    <property type="entry name" value="HlyD-like secretion proteins"/>
    <property type="match status" value="1"/>
</dbReference>
<evidence type="ECO:0000256" key="3">
    <source>
        <dbReference type="SAM" id="MobiDB-lite"/>
    </source>
</evidence>
<evidence type="ECO:0000256" key="1">
    <source>
        <dbReference type="ARBA" id="ARBA00009477"/>
    </source>
</evidence>
<proteinExistence type="inferred from homology"/>
<feature type="domain" description="CzcB-like barrel-sandwich hybrid" evidence="6">
    <location>
        <begin position="108"/>
        <end position="241"/>
    </location>
</feature>
<comment type="similarity">
    <text evidence="1">Belongs to the membrane fusion protein (MFP) (TC 8.A.1) family.</text>
</comment>
<dbReference type="EMBL" id="CP000157">
    <property type="protein sequence ID" value="ABC64789.1"/>
    <property type="molecule type" value="Genomic_DNA"/>
</dbReference>
<dbReference type="Gene3D" id="2.40.50.100">
    <property type="match status" value="1"/>
</dbReference>
<dbReference type="OrthoDB" id="7422354at2"/>
<dbReference type="STRING" id="314225.ELI_13485"/>
<feature type="region of interest" description="Disordered" evidence="3">
    <location>
        <begin position="1"/>
        <end position="20"/>
    </location>
</feature>
<evidence type="ECO:0000256" key="2">
    <source>
        <dbReference type="SAM" id="Coils"/>
    </source>
</evidence>
<keyword evidence="4" id="KW-0812">Transmembrane</keyword>
<dbReference type="eggNOG" id="COG0845">
    <property type="taxonomic scope" value="Bacteria"/>
</dbReference>
<dbReference type="InterPro" id="IPR058637">
    <property type="entry name" value="YknX-like_C"/>
</dbReference>
<name>Q2N6A2_ERYLH</name>
<reference evidence="9" key="1">
    <citation type="journal article" date="2009" name="J. Bacteriol.">
        <title>Complete genome sequence of Erythrobacter litoralis HTCC2594.</title>
        <authorList>
            <person name="Oh H.M."/>
            <person name="Giovannoni S.J."/>
            <person name="Ferriera S."/>
            <person name="Johnson J."/>
            <person name="Cho J.C."/>
        </authorList>
    </citation>
    <scope>NUCLEOTIDE SEQUENCE [LARGE SCALE GENOMIC DNA]</scope>
    <source>
        <strain evidence="9">HTCC2594</strain>
    </source>
</reference>
<keyword evidence="4" id="KW-1133">Transmembrane helix</keyword>
<feature type="compositionally biased region" description="Basic and acidic residues" evidence="3">
    <location>
        <begin position="8"/>
        <end position="18"/>
    </location>
</feature>
<dbReference type="Pfam" id="PF25989">
    <property type="entry name" value="YknX_C"/>
    <property type="match status" value="1"/>
</dbReference>
<evidence type="ECO:0000259" key="6">
    <source>
        <dbReference type="Pfam" id="PF25973"/>
    </source>
</evidence>
<dbReference type="Pfam" id="PF25954">
    <property type="entry name" value="Beta-barrel_RND_2"/>
    <property type="match status" value="1"/>
</dbReference>
<dbReference type="AlphaFoldDB" id="Q2N6A2"/>
<organism evidence="8 9">
    <name type="scientific">Erythrobacter litoralis (strain HTCC2594)</name>
    <dbReference type="NCBI Taxonomy" id="314225"/>
    <lineage>
        <taxon>Bacteria</taxon>
        <taxon>Pseudomonadati</taxon>
        <taxon>Pseudomonadota</taxon>
        <taxon>Alphaproteobacteria</taxon>
        <taxon>Sphingomonadales</taxon>
        <taxon>Erythrobacteraceae</taxon>
        <taxon>Erythrobacter/Porphyrobacter group</taxon>
        <taxon>Erythrobacter</taxon>
    </lineage>
</organism>
<feature type="transmembrane region" description="Helical" evidence="4">
    <location>
        <begin position="36"/>
        <end position="54"/>
    </location>
</feature>
<evidence type="ECO:0000259" key="7">
    <source>
        <dbReference type="Pfam" id="PF25989"/>
    </source>
</evidence>
<keyword evidence="9" id="KW-1185">Reference proteome</keyword>
<evidence type="ECO:0000313" key="9">
    <source>
        <dbReference type="Proteomes" id="UP000008808"/>
    </source>
</evidence>
<evidence type="ECO:0000259" key="5">
    <source>
        <dbReference type="Pfam" id="PF25954"/>
    </source>
</evidence>